<dbReference type="SUPFAM" id="SSF56672">
    <property type="entry name" value="DNA/RNA polymerases"/>
    <property type="match status" value="1"/>
</dbReference>
<accession>A0A1V4AW66</accession>
<gene>
    <name evidence="3" type="ORF">AYP45_04185</name>
</gene>
<comment type="similarity">
    <text evidence="1">Belongs to the bacterial reverse transcriptase family.</text>
</comment>
<dbReference type="CDD" id="cd01651">
    <property type="entry name" value="RT_G2_intron"/>
    <property type="match status" value="1"/>
</dbReference>
<keyword evidence="3" id="KW-0548">Nucleotidyltransferase</keyword>
<feature type="domain" description="Reverse transcriptase" evidence="2">
    <location>
        <begin position="66"/>
        <end position="315"/>
    </location>
</feature>
<dbReference type="STRING" id="1004156.AYP45_04185"/>
<dbReference type="Proteomes" id="UP000189681">
    <property type="component" value="Unassembled WGS sequence"/>
</dbReference>
<evidence type="ECO:0000313" key="3">
    <source>
        <dbReference type="EMBL" id="OOP57357.1"/>
    </source>
</evidence>
<dbReference type="Pfam" id="PF00078">
    <property type="entry name" value="RVT_1"/>
    <property type="match status" value="1"/>
</dbReference>
<reference evidence="3 4" key="1">
    <citation type="journal article" date="2017" name="Water Res.">
        <title>Discovery and metagenomic analysis of an anammox bacterial enrichment related to Candidatus "Brocadia caroliniensis" in a full-scale glycerol-fed nitritation-denitritation separate centrate treatment process.</title>
        <authorList>
            <person name="Park H."/>
            <person name="Brotto A.C."/>
            <person name="van Loosdrecht M.C."/>
            <person name="Chandran K."/>
        </authorList>
    </citation>
    <scope>NUCLEOTIDE SEQUENCE [LARGE SCALE GENOMIC DNA]</scope>
    <source>
        <strain evidence="3">26THWARD</strain>
    </source>
</reference>
<dbReference type="PANTHER" id="PTHR34047:SF8">
    <property type="entry name" value="PROTEIN YKFC"/>
    <property type="match status" value="1"/>
</dbReference>
<protein>
    <submittedName>
        <fullName evidence="3">Group II intron reverse transcriptase/maturase</fullName>
    </submittedName>
</protein>
<comment type="caution">
    <text evidence="3">The sequence shown here is derived from an EMBL/GenBank/DDBJ whole genome shotgun (WGS) entry which is preliminary data.</text>
</comment>
<evidence type="ECO:0000256" key="1">
    <source>
        <dbReference type="ARBA" id="ARBA00034120"/>
    </source>
</evidence>
<dbReference type="AlphaFoldDB" id="A0A1V4AW66"/>
<dbReference type="EMBL" id="AYTS01000035">
    <property type="protein sequence ID" value="OOP57357.1"/>
    <property type="molecule type" value="Genomic_DNA"/>
</dbReference>
<keyword evidence="3" id="KW-0695">RNA-directed DNA polymerase</keyword>
<organism evidence="3 4">
    <name type="scientific">Candidatus Brocadia carolinensis</name>
    <dbReference type="NCBI Taxonomy" id="1004156"/>
    <lineage>
        <taxon>Bacteria</taxon>
        <taxon>Pseudomonadati</taxon>
        <taxon>Planctomycetota</taxon>
        <taxon>Candidatus Brocadiia</taxon>
        <taxon>Candidatus Brocadiales</taxon>
        <taxon>Candidatus Brocadiaceae</taxon>
        <taxon>Candidatus Brocadia</taxon>
    </lineage>
</organism>
<evidence type="ECO:0000313" key="4">
    <source>
        <dbReference type="Proteomes" id="UP000189681"/>
    </source>
</evidence>
<dbReference type="InterPro" id="IPR000477">
    <property type="entry name" value="RT_dom"/>
</dbReference>
<name>A0A1V4AW66_9BACT</name>
<dbReference type="GO" id="GO:0003964">
    <property type="term" value="F:RNA-directed DNA polymerase activity"/>
    <property type="evidence" value="ECO:0007669"/>
    <property type="project" value="UniProtKB-KW"/>
</dbReference>
<sequence>MQTKLELITWRARENPKMRFTSLAHHLGEGFLLECFRELKKDKAPGIDGVTVRKYEERLEENLRELVVRLKGKKYRPQPVRRVYIPKDGKSVRPLGIPTIEDKIVQMGIKKILEAIYEQDFVEVSYGFRPNRSCHDALEVVDKTIMTKAVNYVVDMDIEKFFDTVDHKWMMRCLEQRIADPSLLRLIGRFLKAGVMEEGKYQETDRGTPQGGIISPVLANIYLHYILDLWFEKEVKSQAKGYAQLTRYADDFIVCFEREEDAKGFGERLWQRLGKFGLKVSEEKSRIIEFGRKVWQRSKKTGEKVSTFNFLGFTYHGDKTRKGTFKVGRKTNPKKMRAKLKAMNQWLKSIRNAIEFKEWWPILKQKLIGHYRYYGISGNMKSIRKYYSQSVKLAYKWVNRRSQKRSFTWEKYRRLIYEWNPLPQPKIYHLTYTLSSKRKCY</sequence>
<evidence type="ECO:0000259" key="2">
    <source>
        <dbReference type="PROSITE" id="PS50878"/>
    </source>
</evidence>
<dbReference type="InterPro" id="IPR030931">
    <property type="entry name" value="Group_II_RT_mat"/>
</dbReference>
<dbReference type="PANTHER" id="PTHR34047">
    <property type="entry name" value="NUCLEAR INTRON MATURASE 1, MITOCHONDRIAL-RELATED"/>
    <property type="match status" value="1"/>
</dbReference>
<dbReference type="InterPro" id="IPR043502">
    <property type="entry name" value="DNA/RNA_pol_sf"/>
</dbReference>
<dbReference type="NCBIfam" id="TIGR04416">
    <property type="entry name" value="group_II_RT_mat"/>
    <property type="match status" value="1"/>
</dbReference>
<keyword evidence="3" id="KW-0808">Transferase</keyword>
<dbReference type="PROSITE" id="PS50878">
    <property type="entry name" value="RT_POL"/>
    <property type="match status" value="1"/>
</dbReference>
<dbReference type="InterPro" id="IPR051083">
    <property type="entry name" value="GrpII_Intron_Splice-Mob/Def"/>
</dbReference>
<proteinExistence type="inferred from homology"/>